<evidence type="ECO:0000313" key="11">
    <source>
        <dbReference type="Proteomes" id="UP000694846"/>
    </source>
</evidence>
<comment type="catalytic activity">
    <reaction evidence="10">
        <text>a very-long-chain acyl-CoA + malonyl-CoA + H(+) = a very-long-chain 3-oxoacyl-CoA + CO2 + CoA</text>
        <dbReference type="Rhea" id="RHEA:32727"/>
        <dbReference type="ChEBI" id="CHEBI:15378"/>
        <dbReference type="ChEBI" id="CHEBI:16526"/>
        <dbReference type="ChEBI" id="CHEBI:57287"/>
        <dbReference type="ChEBI" id="CHEBI:57384"/>
        <dbReference type="ChEBI" id="CHEBI:90725"/>
        <dbReference type="ChEBI" id="CHEBI:90736"/>
        <dbReference type="EC" id="2.3.1.199"/>
    </reaction>
</comment>
<dbReference type="GO" id="GO:0042761">
    <property type="term" value="P:very long-chain fatty acid biosynthetic process"/>
    <property type="evidence" value="ECO:0007669"/>
    <property type="project" value="TreeGrafter"/>
</dbReference>
<feature type="transmembrane region" description="Helical" evidence="10">
    <location>
        <begin position="232"/>
        <end position="256"/>
    </location>
</feature>
<dbReference type="GO" id="GO:0034625">
    <property type="term" value="P:fatty acid elongation, monounsaturated fatty acid"/>
    <property type="evidence" value="ECO:0007669"/>
    <property type="project" value="TreeGrafter"/>
</dbReference>
<protein>
    <recommendedName>
        <fullName evidence="10">Elongation of very long chain fatty acids protein</fullName>
        <ecNumber evidence="10">2.3.1.199</ecNumber>
    </recommendedName>
    <alternativeName>
        <fullName evidence="10">Very-long-chain 3-oxoacyl-CoA synthase</fullName>
    </alternativeName>
</protein>
<dbReference type="GO" id="GO:0019367">
    <property type="term" value="P:fatty acid elongation, saturated fatty acid"/>
    <property type="evidence" value="ECO:0007669"/>
    <property type="project" value="TreeGrafter"/>
</dbReference>
<dbReference type="PANTHER" id="PTHR11157:SF12">
    <property type="entry name" value="ELONGATION OF VERY LONG CHAIN FATTY ACIDS PROTEIN 4"/>
    <property type="match status" value="1"/>
</dbReference>
<dbReference type="InterPro" id="IPR030457">
    <property type="entry name" value="ELO_CS"/>
</dbReference>
<name>A0A8B8FWK6_9HEMI</name>
<keyword evidence="7 10" id="KW-0443">Lipid metabolism</keyword>
<keyword evidence="9 10" id="KW-0275">Fatty acid biosynthesis</keyword>
<keyword evidence="6 10" id="KW-1133">Transmembrane helix</keyword>
<feature type="transmembrane region" description="Helical" evidence="10">
    <location>
        <begin position="171"/>
        <end position="194"/>
    </location>
</feature>
<organism evidence="11 12">
    <name type="scientific">Sipha flava</name>
    <name type="common">yellow sugarcane aphid</name>
    <dbReference type="NCBI Taxonomy" id="143950"/>
    <lineage>
        <taxon>Eukaryota</taxon>
        <taxon>Metazoa</taxon>
        <taxon>Ecdysozoa</taxon>
        <taxon>Arthropoda</taxon>
        <taxon>Hexapoda</taxon>
        <taxon>Insecta</taxon>
        <taxon>Pterygota</taxon>
        <taxon>Neoptera</taxon>
        <taxon>Paraneoptera</taxon>
        <taxon>Hemiptera</taxon>
        <taxon>Sternorrhyncha</taxon>
        <taxon>Aphidomorpha</taxon>
        <taxon>Aphidoidea</taxon>
        <taxon>Aphididae</taxon>
        <taxon>Sipha</taxon>
    </lineage>
</organism>
<evidence type="ECO:0000256" key="7">
    <source>
        <dbReference type="ARBA" id="ARBA00023098"/>
    </source>
</evidence>
<keyword evidence="5 10" id="KW-0276">Fatty acid metabolism</keyword>
<keyword evidence="8 10" id="KW-0472">Membrane</keyword>
<evidence type="ECO:0000256" key="8">
    <source>
        <dbReference type="ARBA" id="ARBA00023136"/>
    </source>
</evidence>
<dbReference type="RefSeq" id="XP_025415364.1">
    <property type="nucleotide sequence ID" value="XM_025559579.1"/>
</dbReference>
<keyword evidence="2 10" id="KW-0444">Lipid biosynthesis</keyword>
<keyword evidence="11" id="KW-1185">Reference proteome</keyword>
<evidence type="ECO:0000313" key="12">
    <source>
        <dbReference type="RefSeq" id="XP_025415364.1"/>
    </source>
</evidence>
<evidence type="ECO:0000256" key="10">
    <source>
        <dbReference type="RuleBase" id="RU361115"/>
    </source>
</evidence>
<dbReference type="GO" id="GO:0005789">
    <property type="term" value="C:endoplasmic reticulum membrane"/>
    <property type="evidence" value="ECO:0007669"/>
    <property type="project" value="TreeGrafter"/>
</dbReference>
<feature type="transmembrane region" description="Helical" evidence="10">
    <location>
        <begin position="148"/>
        <end position="165"/>
    </location>
</feature>
<dbReference type="PROSITE" id="PS01188">
    <property type="entry name" value="ELO"/>
    <property type="match status" value="1"/>
</dbReference>
<dbReference type="PANTHER" id="PTHR11157">
    <property type="entry name" value="FATTY ACID ACYL TRANSFERASE-RELATED"/>
    <property type="match status" value="1"/>
</dbReference>
<feature type="transmembrane region" description="Helical" evidence="10">
    <location>
        <begin position="206"/>
        <end position="226"/>
    </location>
</feature>
<keyword evidence="4 10" id="KW-0812">Transmembrane</keyword>
<dbReference type="AlphaFoldDB" id="A0A8B8FWK6"/>
<accession>A0A8B8FWK6</accession>
<evidence type="ECO:0000256" key="4">
    <source>
        <dbReference type="ARBA" id="ARBA00022692"/>
    </source>
</evidence>
<sequence>MNYTLPIIEKINEFYQWSLSISDDRTKGWLMIDSPAPTIIYTVIYFIIVGLGPRYMKNRKPFELTFILIQYNVFMTLLNLYIAIELLVVSNLLRYSYVCQPLTFMNNNDELRLLRAVWWFYFSKLLEFWDTIFFILRKKDKQLTFLHVYHHSTIFCLMWMIVKWVPSGSTFLLAMINSFIHVLMYSYYALSALGLKIEKYLWWKKYLTIIQLIQFAFCLFWCVHAIKSGCKYSIWMQYLLVIYMISFIGLFGNFYVKTYVQKGTNNNSNVSRKYEYTENSVCTSKKNH</sequence>
<dbReference type="Pfam" id="PF01151">
    <property type="entry name" value="ELO"/>
    <property type="match status" value="1"/>
</dbReference>
<reference evidence="12" key="1">
    <citation type="submission" date="2025-08" db="UniProtKB">
        <authorList>
            <consortium name="RefSeq"/>
        </authorList>
    </citation>
    <scope>IDENTIFICATION</scope>
    <source>
        <tissue evidence="12">Whole body</tissue>
    </source>
</reference>
<evidence type="ECO:0000256" key="9">
    <source>
        <dbReference type="ARBA" id="ARBA00023160"/>
    </source>
</evidence>
<proteinExistence type="inferred from homology"/>
<dbReference type="Proteomes" id="UP000694846">
    <property type="component" value="Unplaced"/>
</dbReference>
<comment type="similarity">
    <text evidence="10">Belongs to the ELO family.</text>
</comment>
<evidence type="ECO:0000256" key="5">
    <source>
        <dbReference type="ARBA" id="ARBA00022832"/>
    </source>
</evidence>
<dbReference type="GeneID" id="112687049"/>
<comment type="subcellular location">
    <subcellularLocation>
        <location evidence="1">Membrane</location>
        <topology evidence="1">Multi-pass membrane protein</topology>
    </subcellularLocation>
</comment>
<dbReference type="GO" id="GO:0030148">
    <property type="term" value="P:sphingolipid biosynthetic process"/>
    <property type="evidence" value="ECO:0007669"/>
    <property type="project" value="TreeGrafter"/>
</dbReference>
<evidence type="ECO:0000256" key="2">
    <source>
        <dbReference type="ARBA" id="ARBA00022516"/>
    </source>
</evidence>
<dbReference type="EC" id="2.3.1.199" evidence="10"/>
<dbReference type="InterPro" id="IPR002076">
    <property type="entry name" value="ELO_fam"/>
</dbReference>
<keyword evidence="3 10" id="KW-0808">Transferase</keyword>
<dbReference type="GO" id="GO:0034626">
    <property type="term" value="P:fatty acid elongation, polyunsaturated fatty acid"/>
    <property type="evidence" value="ECO:0007669"/>
    <property type="project" value="TreeGrafter"/>
</dbReference>
<dbReference type="GO" id="GO:0009922">
    <property type="term" value="F:fatty acid elongase activity"/>
    <property type="evidence" value="ECO:0007669"/>
    <property type="project" value="UniProtKB-EC"/>
</dbReference>
<feature type="transmembrane region" description="Helical" evidence="10">
    <location>
        <begin position="38"/>
        <end position="56"/>
    </location>
</feature>
<evidence type="ECO:0000256" key="1">
    <source>
        <dbReference type="ARBA" id="ARBA00004141"/>
    </source>
</evidence>
<evidence type="ECO:0000256" key="6">
    <source>
        <dbReference type="ARBA" id="ARBA00022989"/>
    </source>
</evidence>
<dbReference type="OrthoDB" id="434092at2759"/>
<feature type="transmembrane region" description="Helical" evidence="10">
    <location>
        <begin position="117"/>
        <end position="136"/>
    </location>
</feature>
<gene>
    <name evidence="12" type="primary">LOC112687049</name>
</gene>
<evidence type="ECO:0000256" key="3">
    <source>
        <dbReference type="ARBA" id="ARBA00022679"/>
    </source>
</evidence>